<organism evidence="2 3">
    <name type="scientific">Marinicauda salina</name>
    <dbReference type="NCBI Taxonomy" id="2135793"/>
    <lineage>
        <taxon>Bacteria</taxon>
        <taxon>Pseudomonadati</taxon>
        <taxon>Pseudomonadota</taxon>
        <taxon>Alphaproteobacteria</taxon>
        <taxon>Maricaulales</taxon>
        <taxon>Maricaulaceae</taxon>
        <taxon>Marinicauda</taxon>
    </lineage>
</organism>
<dbReference type="Pfam" id="PF04371">
    <property type="entry name" value="PAD_porph"/>
    <property type="match status" value="1"/>
</dbReference>
<accession>A0A2U2BQX2</accession>
<keyword evidence="1" id="KW-0378">Hydrolase</keyword>
<dbReference type="GO" id="GO:0047632">
    <property type="term" value="F:agmatine deiminase activity"/>
    <property type="evidence" value="ECO:0007669"/>
    <property type="project" value="TreeGrafter"/>
</dbReference>
<dbReference type="Proteomes" id="UP000245168">
    <property type="component" value="Unassembled WGS sequence"/>
</dbReference>
<evidence type="ECO:0000313" key="3">
    <source>
        <dbReference type="Proteomes" id="UP000245168"/>
    </source>
</evidence>
<reference evidence="3" key="1">
    <citation type="submission" date="2018-05" db="EMBL/GenBank/DDBJ databases">
        <authorList>
            <person name="Liu B.-T."/>
        </authorList>
    </citation>
    <scope>NUCLEOTIDE SEQUENCE [LARGE SCALE GENOMIC DNA]</scope>
    <source>
        <strain evidence="3">WD6-1</strain>
    </source>
</reference>
<sequence length="338" mass="35875">MRLTIPHETARQAAIHTCWPADAALWEADLGPAEAEFARFLGPLAEPGSDGRRPDLVVYAATARAEANARKALGGRATVVRAAYGDVWARDTGPVFGLENGRLTAVRFRFNGWGGKYELPGDQTIGATIAARAGAEIREVDLTGEGGALEFDGDGTVITTRQCLLNSNRNPRLSEPQVEARLIDALGVKQVIWLDEGLAGDHTDGHVDNLARFVRPGVVACQAPSGSDDPNRKVLDAVARQLGKARDARGRRLEVVRIPSPGRVEDADGAPAAASHMNWVIGPRSVVLPAYNDRARTAAAALTRLFGSRKVFVSPARRILTGGGAFHCVTCNQPAGAG</sequence>
<dbReference type="GO" id="GO:0004668">
    <property type="term" value="F:protein-arginine deiminase activity"/>
    <property type="evidence" value="ECO:0007669"/>
    <property type="project" value="InterPro"/>
</dbReference>
<dbReference type="InterPro" id="IPR007466">
    <property type="entry name" value="Peptidyl-Arg-deiminase_porph"/>
</dbReference>
<evidence type="ECO:0000313" key="2">
    <source>
        <dbReference type="EMBL" id="PWE16396.1"/>
    </source>
</evidence>
<dbReference type="AlphaFoldDB" id="A0A2U2BQX2"/>
<comment type="caution">
    <text evidence="2">The sequence shown here is derived from an EMBL/GenBank/DDBJ whole genome shotgun (WGS) entry which is preliminary data.</text>
</comment>
<keyword evidence="3" id="KW-1185">Reference proteome</keyword>
<dbReference type="PANTHER" id="PTHR31377">
    <property type="entry name" value="AGMATINE DEIMINASE-RELATED"/>
    <property type="match status" value="1"/>
</dbReference>
<dbReference type="PANTHER" id="PTHR31377:SF0">
    <property type="entry name" value="AGMATINE DEIMINASE-RELATED"/>
    <property type="match status" value="1"/>
</dbReference>
<dbReference type="OrthoDB" id="9808013at2"/>
<protein>
    <submittedName>
        <fullName evidence="2">Agmatine deiminase</fullName>
    </submittedName>
</protein>
<dbReference type="RefSeq" id="WP_109253898.1">
    <property type="nucleotide sequence ID" value="NZ_QEXV01000007.1"/>
</dbReference>
<dbReference type="SUPFAM" id="SSF55909">
    <property type="entry name" value="Pentein"/>
    <property type="match status" value="1"/>
</dbReference>
<proteinExistence type="predicted"/>
<name>A0A2U2BQX2_9PROT</name>
<dbReference type="EMBL" id="QEXV01000007">
    <property type="protein sequence ID" value="PWE16396.1"/>
    <property type="molecule type" value="Genomic_DNA"/>
</dbReference>
<gene>
    <name evidence="2" type="ORF">DDZ18_13315</name>
</gene>
<dbReference type="Gene3D" id="3.75.10.10">
    <property type="entry name" value="L-arginine/glycine Amidinotransferase, Chain A"/>
    <property type="match status" value="1"/>
</dbReference>
<evidence type="ECO:0000256" key="1">
    <source>
        <dbReference type="ARBA" id="ARBA00022801"/>
    </source>
</evidence>
<dbReference type="GO" id="GO:0009446">
    <property type="term" value="P:putrescine biosynthetic process"/>
    <property type="evidence" value="ECO:0007669"/>
    <property type="project" value="InterPro"/>
</dbReference>